<sequence length="194" mass="20757">MLGELNDQEIDSVLHDAVIGRIGCHVAGQTYIVPVSYAYDGEHVYGHSGSGRKVAMMRENPSVCFEVEQVDDLGNWRTVIAWGTYEELTGTDAAASRQILLTRFAPLLGPVSAASSASAVPRLGPDGTPLPYRLSPDPMPAPVAAPKPGPGPARAHAPHPSAPRPTDHAAGDSRAEAVLYRIRLTRRTGRFERS</sequence>
<keyword evidence="3" id="KW-1185">Reference proteome</keyword>
<dbReference type="Pfam" id="PF12900">
    <property type="entry name" value="Pyridox_ox_2"/>
    <property type="match status" value="1"/>
</dbReference>
<dbReference type="Gene3D" id="2.30.110.10">
    <property type="entry name" value="Electron Transport, Fmn-binding Protein, Chain A"/>
    <property type="match status" value="1"/>
</dbReference>
<feature type="region of interest" description="Disordered" evidence="1">
    <location>
        <begin position="115"/>
        <end position="175"/>
    </location>
</feature>
<name>A0ABY2J6C2_9MICO</name>
<reference evidence="2 3" key="1">
    <citation type="submission" date="2019-03" db="EMBL/GenBank/DDBJ databases">
        <title>Genomics of glacier-inhabiting Cryobacterium strains.</title>
        <authorList>
            <person name="Liu Q."/>
            <person name="Xin Y.-H."/>
        </authorList>
    </citation>
    <scope>NUCLEOTIDE SEQUENCE [LARGE SCALE GENOMIC DNA]</scope>
    <source>
        <strain evidence="2 3">TMT1-23-1</strain>
    </source>
</reference>
<organism evidence="2 3">
    <name type="scientific">Cryobacterium sinapicolor</name>
    <dbReference type="NCBI Taxonomy" id="1259236"/>
    <lineage>
        <taxon>Bacteria</taxon>
        <taxon>Bacillati</taxon>
        <taxon>Actinomycetota</taxon>
        <taxon>Actinomycetes</taxon>
        <taxon>Micrococcales</taxon>
        <taxon>Microbacteriaceae</taxon>
        <taxon>Cryobacterium</taxon>
    </lineage>
</organism>
<evidence type="ECO:0000313" key="2">
    <source>
        <dbReference type="EMBL" id="TFD00480.1"/>
    </source>
</evidence>
<protein>
    <submittedName>
        <fullName evidence="2">Pyridoxamine 5'-phosphate oxidase family protein</fullName>
    </submittedName>
</protein>
<dbReference type="InterPro" id="IPR012349">
    <property type="entry name" value="Split_barrel_FMN-bd"/>
</dbReference>
<evidence type="ECO:0000256" key="1">
    <source>
        <dbReference type="SAM" id="MobiDB-lite"/>
    </source>
</evidence>
<proteinExistence type="predicted"/>
<dbReference type="RefSeq" id="WP_134429672.1">
    <property type="nucleotide sequence ID" value="NZ_SOGQ01000040.1"/>
</dbReference>
<feature type="compositionally biased region" description="Pro residues" evidence="1">
    <location>
        <begin position="137"/>
        <end position="151"/>
    </location>
</feature>
<gene>
    <name evidence="2" type="ORF">E3T28_08270</name>
</gene>
<comment type="caution">
    <text evidence="2">The sequence shown here is derived from an EMBL/GenBank/DDBJ whole genome shotgun (WGS) entry which is preliminary data.</text>
</comment>
<dbReference type="InterPro" id="IPR024747">
    <property type="entry name" value="Pyridox_Oxase-rel"/>
</dbReference>
<feature type="compositionally biased region" description="Basic and acidic residues" evidence="1">
    <location>
        <begin position="165"/>
        <end position="175"/>
    </location>
</feature>
<accession>A0ABY2J6C2</accession>
<dbReference type="EMBL" id="SOGQ01000040">
    <property type="protein sequence ID" value="TFD00480.1"/>
    <property type="molecule type" value="Genomic_DNA"/>
</dbReference>
<dbReference type="Proteomes" id="UP000297853">
    <property type="component" value="Unassembled WGS sequence"/>
</dbReference>
<evidence type="ECO:0000313" key="3">
    <source>
        <dbReference type="Proteomes" id="UP000297853"/>
    </source>
</evidence>
<dbReference type="SUPFAM" id="SSF50475">
    <property type="entry name" value="FMN-binding split barrel"/>
    <property type="match status" value="1"/>
</dbReference>